<evidence type="ECO:0000256" key="6">
    <source>
        <dbReference type="ARBA" id="ARBA00022919"/>
    </source>
</evidence>
<dbReference type="RefSeq" id="XP_032820206.1">
    <property type="nucleotide sequence ID" value="XM_032964315.1"/>
</dbReference>
<comment type="subcellular location">
    <subcellularLocation>
        <location evidence="1">Endoplasmic reticulum membrane</location>
        <topology evidence="1">Multi-pass membrane protein</topology>
    </subcellularLocation>
</comment>
<dbReference type="PANTHER" id="PTHR47084:SF1">
    <property type="entry name" value="SERINE PALMITOYLTRANSFERASE SMALL SUBUNIT A"/>
    <property type="match status" value="1"/>
</dbReference>
<keyword evidence="8" id="KW-0443">Lipid metabolism</keyword>
<evidence type="ECO:0000256" key="11">
    <source>
        <dbReference type="SAM" id="MobiDB-lite"/>
    </source>
</evidence>
<accession>A0AAJ7X3R4</accession>
<evidence type="ECO:0000256" key="7">
    <source>
        <dbReference type="ARBA" id="ARBA00022989"/>
    </source>
</evidence>
<feature type="transmembrane region" description="Helical" evidence="12">
    <location>
        <begin position="131"/>
        <end position="152"/>
    </location>
</feature>
<dbReference type="InterPro" id="IPR024512">
    <property type="entry name" value="Ser_palmitoyltrfase_ssu-like"/>
</dbReference>
<feature type="compositionally biased region" description="Low complexity" evidence="11">
    <location>
        <begin position="54"/>
        <end position="66"/>
    </location>
</feature>
<evidence type="ECO:0000256" key="4">
    <source>
        <dbReference type="ARBA" id="ARBA00022692"/>
    </source>
</evidence>
<sequence>NPNANSFTCWPLVPAADGAAFNPRYHGDRCSRESKQPWLLWRRRACLLAWSPRGPAPRGARARAAPGGAGPRVVSPPPPAPSRRAHRKRRAPRTGRHAEALGMAGSRRLSALYTQYLLVTALYMLEPWERAAFNLLLVIIMAMVLYTTFIFMPQHVSAALGYLRSGELEL</sequence>
<dbReference type="KEGG" id="pmrn:116947967"/>
<dbReference type="Proteomes" id="UP001318040">
    <property type="component" value="Chromosome 31"/>
</dbReference>
<proteinExistence type="inferred from homology"/>
<evidence type="ECO:0000256" key="10">
    <source>
        <dbReference type="ARBA" id="ARBA00038370"/>
    </source>
</evidence>
<protein>
    <submittedName>
        <fullName evidence="14">Uncharacterized protein LOC116947967</fullName>
    </submittedName>
</protein>
<dbReference type="InterPro" id="IPR051900">
    <property type="entry name" value="SPT_small_subunit"/>
</dbReference>
<evidence type="ECO:0000313" key="13">
    <source>
        <dbReference type="Proteomes" id="UP001318040"/>
    </source>
</evidence>
<dbReference type="GO" id="GO:0046513">
    <property type="term" value="P:ceramide biosynthetic process"/>
    <property type="evidence" value="ECO:0007669"/>
    <property type="project" value="TreeGrafter"/>
</dbReference>
<comment type="pathway">
    <text evidence="2">Lipid metabolism; sphingolipid metabolism.</text>
</comment>
<feature type="region of interest" description="Disordered" evidence="11">
    <location>
        <begin position="54"/>
        <end position="97"/>
    </location>
</feature>
<name>A0AAJ7X3R4_PETMA</name>
<dbReference type="AlphaFoldDB" id="A0AAJ7X3R4"/>
<dbReference type="Pfam" id="PF11779">
    <property type="entry name" value="SPT_ssu-like"/>
    <property type="match status" value="1"/>
</dbReference>
<keyword evidence="5" id="KW-0256">Endoplasmic reticulum</keyword>
<feature type="non-terminal residue" evidence="14">
    <location>
        <position position="1"/>
    </location>
</feature>
<evidence type="ECO:0000313" key="14">
    <source>
        <dbReference type="RefSeq" id="XP_032820206.1"/>
    </source>
</evidence>
<dbReference type="PANTHER" id="PTHR47084">
    <property type="entry name" value="SERINE PALMITOYLTRANSFERASE SMALL SUBUNIT A"/>
    <property type="match status" value="1"/>
</dbReference>
<evidence type="ECO:0000256" key="1">
    <source>
        <dbReference type="ARBA" id="ARBA00004477"/>
    </source>
</evidence>
<comment type="pathway">
    <text evidence="3">Sphingolipid metabolism.</text>
</comment>
<dbReference type="GO" id="GO:0004758">
    <property type="term" value="F:serine C-palmitoyltransferase activity"/>
    <property type="evidence" value="ECO:0007669"/>
    <property type="project" value="TreeGrafter"/>
</dbReference>
<keyword evidence="4 12" id="KW-0812">Transmembrane</keyword>
<dbReference type="GO" id="GO:0017059">
    <property type="term" value="C:serine palmitoyltransferase complex"/>
    <property type="evidence" value="ECO:0007669"/>
    <property type="project" value="TreeGrafter"/>
</dbReference>
<evidence type="ECO:0000256" key="9">
    <source>
        <dbReference type="ARBA" id="ARBA00023136"/>
    </source>
</evidence>
<evidence type="ECO:0000256" key="5">
    <source>
        <dbReference type="ARBA" id="ARBA00022824"/>
    </source>
</evidence>
<evidence type="ECO:0000256" key="12">
    <source>
        <dbReference type="SAM" id="Phobius"/>
    </source>
</evidence>
<keyword evidence="6" id="KW-0746">Sphingolipid metabolism</keyword>
<organism evidence="13 14">
    <name type="scientific">Petromyzon marinus</name>
    <name type="common">Sea lamprey</name>
    <dbReference type="NCBI Taxonomy" id="7757"/>
    <lineage>
        <taxon>Eukaryota</taxon>
        <taxon>Metazoa</taxon>
        <taxon>Chordata</taxon>
        <taxon>Craniata</taxon>
        <taxon>Vertebrata</taxon>
        <taxon>Cyclostomata</taxon>
        <taxon>Hyperoartia</taxon>
        <taxon>Petromyzontiformes</taxon>
        <taxon>Petromyzontidae</taxon>
        <taxon>Petromyzon</taxon>
    </lineage>
</organism>
<keyword evidence="9 12" id="KW-0472">Membrane</keyword>
<evidence type="ECO:0000256" key="2">
    <source>
        <dbReference type="ARBA" id="ARBA00004760"/>
    </source>
</evidence>
<reference evidence="14" key="1">
    <citation type="submission" date="2025-08" db="UniProtKB">
        <authorList>
            <consortium name="RefSeq"/>
        </authorList>
    </citation>
    <scope>IDENTIFICATION</scope>
    <source>
        <tissue evidence="14">Sperm</tissue>
    </source>
</reference>
<keyword evidence="13" id="KW-1185">Reference proteome</keyword>
<comment type="similarity">
    <text evidence="10">Belongs to the SPTSS family. SPTSSA subfamily.</text>
</comment>
<keyword evidence="7 12" id="KW-1133">Transmembrane helix</keyword>
<gene>
    <name evidence="14" type="primary">LOC116947967</name>
</gene>
<evidence type="ECO:0000256" key="3">
    <source>
        <dbReference type="ARBA" id="ARBA00004991"/>
    </source>
</evidence>
<evidence type="ECO:0000256" key="8">
    <source>
        <dbReference type="ARBA" id="ARBA00023098"/>
    </source>
</evidence>
<feature type="compositionally biased region" description="Basic residues" evidence="11">
    <location>
        <begin position="83"/>
        <end position="95"/>
    </location>
</feature>
<dbReference type="GO" id="GO:0005789">
    <property type="term" value="C:endoplasmic reticulum membrane"/>
    <property type="evidence" value="ECO:0007669"/>
    <property type="project" value="UniProtKB-SubCell"/>
</dbReference>